<dbReference type="eggNOG" id="COG0845">
    <property type="taxonomic scope" value="Bacteria"/>
</dbReference>
<dbReference type="PANTHER" id="PTHR30097:SF15">
    <property type="entry name" value="CATION EFFLUX SYSTEM PROTEIN CUSB"/>
    <property type="match status" value="1"/>
</dbReference>
<comment type="similarity">
    <text evidence="1">Belongs to the membrane fusion protein (MFP) (TC 8.A.1) family.</text>
</comment>
<dbReference type="GO" id="GO:0030288">
    <property type="term" value="C:outer membrane-bounded periplasmic space"/>
    <property type="evidence" value="ECO:0007669"/>
    <property type="project" value="TreeGrafter"/>
</dbReference>
<keyword evidence="2" id="KW-0813">Transport</keyword>
<dbReference type="InterPro" id="IPR058792">
    <property type="entry name" value="Beta-barrel_RND_2"/>
</dbReference>
<dbReference type="PROSITE" id="PS51257">
    <property type="entry name" value="PROKAR_LIPOPROTEIN"/>
    <property type="match status" value="1"/>
</dbReference>
<dbReference type="GO" id="GO:0060003">
    <property type="term" value="P:copper ion export"/>
    <property type="evidence" value="ECO:0007669"/>
    <property type="project" value="TreeGrafter"/>
</dbReference>
<dbReference type="InterPro" id="IPR006143">
    <property type="entry name" value="RND_pump_MFP"/>
</dbReference>
<dbReference type="Gene3D" id="2.40.420.20">
    <property type="match status" value="1"/>
</dbReference>
<dbReference type="Pfam" id="PF25975">
    <property type="entry name" value="CzcB_C"/>
    <property type="match status" value="1"/>
</dbReference>
<feature type="domain" description="CzcB-like C-terminal circularly permuted SH3-like" evidence="4">
    <location>
        <begin position="433"/>
        <end position="494"/>
    </location>
</feature>
<evidence type="ECO:0000259" key="3">
    <source>
        <dbReference type="Pfam" id="PF25954"/>
    </source>
</evidence>
<reference evidence="5 6" key="1">
    <citation type="submission" date="2009-01" db="EMBL/GenBank/DDBJ databases">
        <title>Complete sequence of Geobacter sp. FRC-32.</title>
        <authorList>
            <consortium name="US DOE Joint Genome Institute"/>
            <person name="Lucas S."/>
            <person name="Copeland A."/>
            <person name="Lapidus A."/>
            <person name="Glavina del Rio T."/>
            <person name="Dalin E."/>
            <person name="Tice H."/>
            <person name="Bruce D."/>
            <person name="Goodwin L."/>
            <person name="Pitluck S."/>
            <person name="Saunders E."/>
            <person name="Brettin T."/>
            <person name="Detter J.C."/>
            <person name="Han C."/>
            <person name="Larimer F."/>
            <person name="Land M."/>
            <person name="Hauser L."/>
            <person name="Kyrpides N."/>
            <person name="Ovchinnikova G."/>
            <person name="Kostka J."/>
            <person name="Richardson P."/>
        </authorList>
    </citation>
    <scope>NUCLEOTIDE SEQUENCE [LARGE SCALE GENOMIC DNA]</scope>
    <source>
        <strain evidence="6">DSM 22248 / JCM 15807 / FRC-32</strain>
    </source>
</reference>
<dbReference type="GO" id="GO:0016020">
    <property type="term" value="C:membrane"/>
    <property type="evidence" value="ECO:0007669"/>
    <property type="project" value="InterPro"/>
</dbReference>
<dbReference type="GO" id="GO:0046914">
    <property type="term" value="F:transition metal ion binding"/>
    <property type="evidence" value="ECO:0007669"/>
    <property type="project" value="TreeGrafter"/>
</dbReference>
<dbReference type="HOGENOM" id="CLU_041892_0_0_7"/>
<dbReference type="NCBIfam" id="TIGR01730">
    <property type="entry name" value="RND_mfp"/>
    <property type="match status" value="1"/>
</dbReference>
<accession>B9M7J8</accession>
<name>B9M7J8_GEODF</name>
<dbReference type="OrthoDB" id="9806939at2"/>
<gene>
    <name evidence="5" type="ordered locus">Geob_3766</name>
</gene>
<evidence type="ECO:0000313" key="6">
    <source>
        <dbReference type="Proteomes" id="UP000007721"/>
    </source>
</evidence>
<dbReference type="SUPFAM" id="SSF111369">
    <property type="entry name" value="HlyD-like secretion proteins"/>
    <property type="match status" value="1"/>
</dbReference>
<dbReference type="RefSeq" id="WP_012648830.1">
    <property type="nucleotide sequence ID" value="NC_011979.1"/>
</dbReference>
<dbReference type="FunFam" id="2.40.420.20:FF:000006">
    <property type="entry name" value="RND family efflux transporter MFP subunit"/>
    <property type="match status" value="1"/>
</dbReference>
<dbReference type="PANTHER" id="PTHR30097">
    <property type="entry name" value="CATION EFFLUX SYSTEM PROTEIN CUSB"/>
    <property type="match status" value="1"/>
</dbReference>
<dbReference type="KEGG" id="geo:Geob_3766"/>
<keyword evidence="6" id="KW-1185">Reference proteome</keyword>
<evidence type="ECO:0000259" key="4">
    <source>
        <dbReference type="Pfam" id="PF25975"/>
    </source>
</evidence>
<keyword evidence="5" id="KW-0449">Lipoprotein</keyword>
<dbReference type="GO" id="GO:0015679">
    <property type="term" value="P:plasma membrane copper ion transport"/>
    <property type="evidence" value="ECO:0007669"/>
    <property type="project" value="TreeGrafter"/>
</dbReference>
<dbReference type="Gene3D" id="2.40.30.170">
    <property type="match status" value="1"/>
</dbReference>
<dbReference type="Proteomes" id="UP000007721">
    <property type="component" value="Chromosome"/>
</dbReference>
<dbReference type="GO" id="GO:0022857">
    <property type="term" value="F:transmembrane transporter activity"/>
    <property type="evidence" value="ECO:0007669"/>
    <property type="project" value="InterPro"/>
</dbReference>
<proteinExistence type="inferred from homology"/>
<organism evidence="5 6">
    <name type="scientific">Geotalea daltonii (strain DSM 22248 / JCM 15807 / FRC-32)</name>
    <name type="common">Geobacter daltonii</name>
    <dbReference type="NCBI Taxonomy" id="316067"/>
    <lineage>
        <taxon>Bacteria</taxon>
        <taxon>Pseudomonadati</taxon>
        <taxon>Thermodesulfobacteriota</taxon>
        <taxon>Desulfuromonadia</taxon>
        <taxon>Geobacterales</taxon>
        <taxon>Geobacteraceae</taxon>
        <taxon>Geotalea</taxon>
    </lineage>
</organism>
<dbReference type="STRING" id="316067.Geob_3766"/>
<dbReference type="InterPro" id="IPR051909">
    <property type="entry name" value="MFP_Cation_Efflux"/>
</dbReference>
<protein>
    <submittedName>
        <fullName evidence="5">Efflux pump, RND family, membrane fusion lipoprotein</fullName>
    </submittedName>
</protein>
<dbReference type="Pfam" id="PF25954">
    <property type="entry name" value="Beta-barrel_RND_2"/>
    <property type="match status" value="1"/>
</dbReference>
<dbReference type="EMBL" id="CP001390">
    <property type="protein sequence ID" value="ACM22104.1"/>
    <property type="molecule type" value="Genomic_DNA"/>
</dbReference>
<dbReference type="Gene3D" id="1.10.287.470">
    <property type="entry name" value="Helix hairpin bin"/>
    <property type="match status" value="1"/>
</dbReference>
<sequence length="510" mass="53549">MSIYKTAMKYMGILLVLLFTLSGCNHKEHAPAAAAGGEAEPIKVTAYSAKSELFMEYDPPVAGEKAGFLIHLTRLADFKPVTEGGLKMVFTPSAGEPVIFTMPAPTRAGIYKAEATLANPGNYSLKLITDGKGFADEITVSEVQVSNKGAKPAEGHAGGEGAIAYLKEQQWVVDFMVTQPVKKDLGSFVTTTGELVPVSNAEATVAAPLAGTISTVKQLPFIGKKVAKGEVVAMIDPPIRPDGGIGQLGAAYAEAKNRVALAQKEYDRAKRLHDAKIAPLKRVEEAELALSSAKSALEPLEKSMGSVKGEGSGRIAVRAPVSGTVVEVTAGAGKGVEAGQPILRIVNTGTLWLKANLPATEIATAGKSLNATFTVAGLTDEFKPSRLVSVGDMLDPQTRTLPVLFEVPNKSGRLKVGLFANVAIRTGSVAGALAVPKDALIEDEARWFVFIQPSGEAFDRREVKVGVEDGGFVQITSGLKGDERVVTRGAYYVKQAESAAKGGADQGHAH</sequence>
<feature type="domain" description="CusB-like beta-barrel" evidence="3">
    <location>
        <begin position="350"/>
        <end position="426"/>
    </location>
</feature>
<evidence type="ECO:0000256" key="2">
    <source>
        <dbReference type="ARBA" id="ARBA00022448"/>
    </source>
</evidence>
<dbReference type="InterPro" id="IPR058649">
    <property type="entry name" value="CzcB_C"/>
</dbReference>
<evidence type="ECO:0000256" key="1">
    <source>
        <dbReference type="ARBA" id="ARBA00009477"/>
    </source>
</evidence>
<dbReference type="AlphaFoldDB" id="B9M7J8"/>
<evidence type="ECO:0000313" key="5">
    <source>
        <dbReference type="EMBL" id="ACM22104.1"/>
    </source>
</evidence>